<comment type="caution">
    <text evidence="4">The sequence shown here is derived from an EMBL/GenBank/DDBJ whole genome shotgun (WGS) entry which is preliminary data.</text>
</comment>
<dbReference type="Pfam" id="PF00076">
    <property type="entry name" value="RRM_1"/>
    <property type="match status" value="1"/>
</dbReference>
<dbReference type="InterPro" id="IPR012677">
    <property type="entry name" value="Nucleotide-bd_a/b_plait_sf"/>
</dbReference>
<name>A0A2U1N2W1_ARTAN</name>
<dbReference type="SUPFAM" id="SSF54928">
    <property type="entry name" value="RNA-binding domain, RBD"/>
    <property type="match status" value="1"/>
</dbReference>
<feature type="compositionally biased region" description="Polar residues" evidence="2">
    <location>
        <begin position="412"/>
        <end position="424"/>
    </location>
</feature>
<feature type="compositionally biased region" description="Acidic residues" evidence="2">
    <location>
        <begin position="392"/>
        <end position="408"/>
    </location>
</feature>
<evidence type="ECO:0000256" key="2">
    <source>
        <dbReference type="SAM" id="MobiDB-lite"/>
    </source>
</evidence>
<feature type="region of interest" description="Disordered" evidence="2">
    <location>
        <begin position="591"/>
        <end position="619"/>
    </location>
</feature>
<evidence type="ECO:0000313" key="4">
    <source>
        <dbReference type="EMBL" id="PWA67833.1"/>
    </source>
</evidence>
<dbReference type="SMART" id="SM00360">
    <property type="entry name" value="RRM"/>
    <property type="match status" value="1"/>
</dbReference>
<dbReference type="AlphaFoldDB" id="A0A2U1N2W1"/>
<reference evidence="4 5" key="1">
    <citation type="journal article" date="2018" name="Mol. Plant">
        <title>The genome of Artemisia annua provides insight into the evolution of Asteraceae family and artemisinin biosynthesis.</title>
        <authorList>
            <person name="Shen Q."/>
            <person name="Zhang L."/>
            <person name="Liao Z."/>
            <person name="Wang S."/>
            <person name="Yan T."/>
            <person name="Shi P."/>
            <person name="Liu M."/>
            <person name="Fu X."/>
            <person name="Pan Q."/>
            <person name="Wang Y."/>
            <person name="Lv Z."/>
            <person name="Lu X."/>
            <person name="Zhang F."/>
            <person name="Jiang W."/>
            <person name="Ma Y."/>
            <person name="Chen M."/>
            <person name="Hao X."/>
            <person name="Li L."/>
            <person name="Tang Y."/>
            <person name="Lv G."/>
            <person name="Zhou Y."/>
            <person name="Sun X."/>
            <person name="Brodelius P.E."/>
            <person name="Rose J.K.C."/>
            <person name="Tang K."/>
        </authorList>
    </citation>
    <scope>NUCLEOTIDE SEQUENCE [LARGE SCALE GENOMIC DNA]</scope>
    <source>
        <strain evidence="5">cv. Huhao1</strain>
        <tissue evidence="4">Leaf</tissue>
    </source>
</reference>
<evidence type="ECO:0000256" key="1">
    <source>
        <dbReference type="PROSITE-ProRule" id="PRU00176"/>
    </source>
</evidence>
<keyword evidence="5" id="KW-1185">Reference proteome</keyword>
<dbReference type="CDD" id="cd00590">
    <property type="entry name" value="RRM_SF"/>
    <property type="match status" value="1"/>
</dbReference>
<feature type="region of interest" description="Disordered" evidence="2">
    <location>
        <begin position="32"/>
        <end position="51"/>
    </location>
</feature>
<dbReference type="PROSITE" id="PS50102">
    <property type="entry name" value="RRM"/>
    <property type="match status" value="1"/>
</dbReference>
<dbReference type="InterPro" id="IPR000504">
    <property type="entry name" value="RRM_dom"/>
</dbReference>
<feature type="compositionally biased region" description="Polar residues" evidence="2">
    <location>
        <begin position="608"/>
        <end position="617"/>
    </location>
</feature>
<dbReference type="GO" id="GO:0003723">
    <property type="term" value="F:RNA binding"/>
    <property type="evidence" value="ECO:0007669"/>
    <property type="project" value="UniProtKB-UniRule"/>
</dbReference>
<evidence type="ECO:0000313" key="5">
    <source>
        <dbReference type="Proteomes" id="UP000245207"/>
    </source>
</evidence>
<organism evidence="4 5">
    <name type="scientific">Artemisia annua</name>
    <name type="common">Sweet wormwood</name>
    <dbReference type="NCBI Taxonomy" id="35608"/>
    <lineage>
        <taxon>Eukaryota</taxon>
        <taxon>Viridiplantae</taxon>
        <taxon>Streptophyta</taxon>
        <taxon>Embryophyta</taxon>
        <taxon>Tracheophyta</taxon>
        <taxon>Spermatophyta</taxon>
        <taxon>Magnoliopsida</taxon>
        <taxon>eudicotyledons</taxon>
        <taxon>Gunneridae</taxon>
        <taxon>Pentapetalae</taxon>
        <taxon>asterids</taxon>
        <taxon>campanulids</taxon>
        <taxon>Asterales</taxon>
        <taxon>Asteraceae</taxon>
        <taxon>Asteroideae</taxon>
        <taxon>Anthemideae</taxon>
        <taxon>Artemisiinae</taxon>
        <taxon>Artemisia</taxon>
    </lineage>
</organism>
<sequence>MGDFFPQESKEREDGDNNGWTWVIGKRNRHLRSNLQPNQQRNKETHTTHAENSTNTTTFYFTNFPSNWDHSVMKDIFAKYGLVEDVYIGRKRNTQGKRFGFARFLNVQNISTFEQKLNTICIGTQKIRCNVARHQRRPSGFCRNNTYHTPTVAPHTYSAKESNGGSYAAALTGIKRQPHKPQSNPHIIIIQPEIYSSPPKDTTKSVIAELKTVKGASNTHNLILDEGFDDFLVKYLGGLHLLINLPDKESTTKLLANTSLLNHFKSLKPWTNNLRITERVTWLTISSLPPKLWTTEAFHTIASSWGEVIIPEDCNPRQFNRTTGRVCILTPHLEIIRSTSYVPVDNVLIPIRIRESDGDIDSLFNGYYHDSSSDDEDANSVNDMDKDNMEGGNDEDADVDSTDDSENEESVKNTIPSTGISKKTNSGDEIFLDKRAVFRKSAMETGDNFKDMSTSNLECGVKDKQENMPPDMPVADSVCKRDVKSTCGTRVSITTPMSSNLNSPGQFMTSKAQHISLKSPSCEPINLPSFRAQTTTKHARSPRQSPCQEPTVNSRRSSSVPALNSFTNHIKIKRYSSLKLIDPILGIRRVATQPRKNQKNKNKKTTNLSQPVPSNSFNHDETVEISDSFSKISRCNTRNFSKPSVSMDSPSNKVENTILLGKKIGFDIDGKDQEIASIIANGDHMVDQ</sequence>
<dbReference type="Gene3D" id="3.30.70.330">
    <property type="match status" value="1"/>
</dbReference>
<dbReference type="InterPro" id="IPR035979">
    <property type="entry name" value="RBD_domain_sf"/>
</dbReference>
<feature type="region of interest" description="Disordered" evidence="2">
    <location>
        <begin position="367"/>
        <end position="426"/>
    </location>
</feature>
<proteinExistence type="predicted"/>
<accession>A0A2U1N2W1</accession>
<protein>
    <recommendedName>
        <fullName evidence="3">RRM domain-containing protein</fullName>
    </recommendedName>
</protein>
<feature type="domain" description="RRM" evidence="3">
    <location>
        <begin position="57"/>
        <end position="134"/>
    </location>
</feature>
<dbReference type="Proteomes" id="UP000245207">
    <property type="component" value="Unassembled WGS sequence"/>
</dbReference>
<feature type="region of interest" description="Disordered" evidence="2">
    <location>
        <begin position="1"/>
        <end position="20"/>
    </location>
</feature>
<feature type="region of interest" description="Disordered" evidence="2">
    <location>
        <begin position="535"/>
        <end position="560"/>
    </location>
</feature>
<dbReference type="OrthoDB" id="1750508at2759"/>
<dbReference type="EMBL" id="PKPP01003754">
    <property type="protein sequence ID" value="PWA67833.1"/>
    <property type="molecule type" value="Genomic_DNA"/>
</dbReference>
<evidence type="ECO:0000259" key="3">
    <source>
        <dbReference type="PROSITE" id="PS50102"/>
    </source>
</evidence>
<gene>
    <name evidence="4" type="ORF">CTI12_AA299060</name>
</gene>
<keyword evidence="1" id="KW-0694">RNA-binding</keyword>